<dbReference type="InterPro" id="IPR007729">
    <property type="entry name" value="DGOK"/>
</dbReference>
<keyword evidence="2" id="KW-1185">Reference proteome</keyword>
<dbReference type="EMBL" id="LQRT01000046">
    <property type="protein sequence ID" value="KZS38821.1"/>
    <property type="molecule type" value="Genomic_DNA"/>
</dbReference>
<dbReference type="Gene3D" id="3.30.420.300">
    <property type="entry name" value="2-keto-3-deoxy-galactonokinase, substrate binding domain"/>
    <property type="match status" value="1"/>
</dbReference>
<organism evidence="1 2">
    <name type="scientific">Aquimarina aggregata</name>
    <dbReference type="NCBI Taxonomy" id="1642818"/>
    <lineage>
        <taxon>Bacteria</taxon>
        <taxon>Pseudomonadati</taxon>
        <taxon>Bacteroidota</taxon>
        <taxon>Flavobacteriia</taxon>
        <taxon>Flavobacteriales</taxon>
        <taxon>Flavobacteriaceae</taxon>
        <taxon>Aquimarina</taxon>
    </lineage>
</organism>
<dbReference type="STRING" id="1642818.AWE51_14660"/>
<dbReference type="InterPro" id="IPR042257">
    <property type="entry name" value="DGOK_C"/>
</dbReference>
<dbReference type="Pfam" id="PF05035">
    <property type="entry name" value="DGOK"/>
    <property type="match status" value="1"/>
</dbReference>
<name>A0A162XXE2_9FLAO</name>
<evidence type="ECO:0000313" key="1">
    <source>
        <dbReference type="EMBL" id="KZS38821.1"/>
    </source>
</evidence>
<dbReference type="GO" id="GO:0008671">
    <property type="term" value="F:2-dehydro-3-deoxygalactonokinase activity"/>
    <property type="evidence" value="ECO:0007669"/>
    <property type="project" value="InterPro"/>
</dbReference>
<dbReference type="Gene3D" id="3.30.420.310">
    <property type="entry name" value="2-keto-3-deoxy-galactonokinase, C-terminal domain"/>
    <property type="match status" value="1"/>
</dbReference>
<dbReference type="Proteomes" id="UP000076715">
    <property type="component" value="Unassembled WGS sequence"/>
</dbReference>
<evidence type="ECO:0000313" key="2">
    <source>
        <dbReference type="Proteomes" id="UP000076715"/>
    </source>
</evidence>
<reference evidence="1 2" key="1">
    <citation type="submission" date="2016-01" db="EMBL/GenBank/DDBJ databases">
        <title>The draft genome sequence of Aquimarina sp. RZW4-3-2.</title>
        <authorList>
            <person name="Wang Y."/>
        </authorList>
    </citation>
    <scope>NUCLEOTIDE SEQUENCE [LARGE SCALE GENOMIC DNA]</scope>
    <source>
        <strain evidence="1 2">RZW4-3-2</strain>
    </source>
</reference>
<evidence type="ECO:0008006" key="3">
    <source>
        <dbReference type="Google" id="ProtNLM"/>
    </source>
</evidence>
<protein>
    <recommendedName>
        <fullName evidence="3">2-keto-3-deoxy-galactonokinase</fullName>
    </recommendedName>
</protein>
<dbReference type="RefSeq" id="WP_066318613.1">
    <property type="nucleotide sequence ID" value="NZ_LQRT01000046.1"/>
</dbReference>
<dbReference type="AlphaFoldDB" id="A0A162XXE2"/>
<gene>
    <name evidence="1" type="ORF">AWE51_14660</name>
</gene>
<dbReference type="GO" id="GO:0034194">
    <property type="term" value="P:D-galactonate catabolic process"/>
    <property type="evidence" value="ECO:0007669"/>
    <property type="project" value="InterPro"/>
</dbReference>
<dbReference type="InterPro" id="IPR042258">
    <property type="entry name" value="DGOK_N"/>
</dbReference>
<dbReference type="OrthoDB" id="256574at2"/>
<accession>A0A162XXE2</accession>
<comment type="caution">
    <text evidence="1">The sequence shown here is derived from an EMBL/GenBank/DDBJ whole genome shotgun (WGS) entry which is preliminary data.</text>
</comment>
<sequence length="319" mass="36763">MILPEQFVSCDWGTSNFRIRLIDSHKLKILEEFKTDFGVHTLYQKYKNQNEISQEQFFIDYLLKYVKLFKGIRGEETLIVGSGMITSAIGMIELPYAEVPVSFSCEDLTSQWKIIDKQHEILLISGVKTDNDVMRGEEIQAVGLIEYLPKSSEGVLILPGTHSKHLAFNPERINNFTTYMTGEFFEIFSMHSILSNSIKRVEWDSKFSESFLDGVNNGINNNYSSSFFSIRANHLLYNTSSERNYYYLSGLLIGIELSYLKDKQEKIFLATSGVLRELYLLALTSFIPTNRVFCFEEEVIDKALITGHKKMIERVILEK</sequence>
<proteinExistence type="predicted"/>